<gene>
    <name evidence="1" type="ORF">E5329_12045</name>
</gene>
<evidence type="ECO:0000313" key="1">
    <source>
        <dbReference type="EMBL" id="TGY96036.1"/>
    </source>
</evidence>
<organism evidence="1 2">
    <name type="scientific">Petralouisia muris</name>
    <dbReference type="NCBI Taxonomy" id="3032872"/>
    <lineage>
        <taxon>Bacteria</taxon>
        <taxon>Bacillati</taxon>
        <taxon>Bacillota</taxon>
        <taxon>Clostridia</taxon>
        <taxon>Lachnospirales</taxon>
        <taxon>Lachnospiraceae</taxon>
        <taxon>Petralouisia</taxon>
    </lineage>
</organism>
<sequence length="612" mass="69520">MNILTAEHLQKAYTEERILLKDAAFSLQEGEKVGVIGINGMGKSTLLKIIAGTEEPDQGAVVMGNHVKTAYLAQTPSLEDTDSLLKSALKGLDIQDGVLEGEARSMLNRLGFEDMDRQVKYLSGGQKKRVALVNILLQPVEILILDEPTNHLDSEMSGWLEEYLVKFRGALVMVTHDRYFLDRIVDRIVEVEYGKIYSYPGSYADYVALKMQRQSMEQASERKRKSILKKELAWLARGARARSTKQKAHIQRIEDMLAAEGPLEEKGVELSSVSSRMGKKTIEVKNLLKSYGDKKLIHDFTYIFLKGERIGIVGPNGCGKTTLLKLILGQVIPDGGSIEMGETVRIGYFSQDNSHMEESLTAIAYVREVAEYIDTGDGKISASMLMERFLFDGTMQWTPIGKLSGGERRRLYLLRILMGAPNVLILDEPTNDLDIRTLTILEDYLDAFDGIVITVSHDRYFLERLATRIFAFEENGHLQQYEGGYLDYLRAQEVRRLQLPDQDKKNQGNKKFEEQKKKGQEGRKARAGASPKKLKFSYKEQREYDRIEEEVTSLEEKLELLEQKMMEHATNSAKLSELMEEKSQTEGELEEKMERWVYLNDLAEKIKDQSGP</sequence>
<dbReference type="Proteomes" id="UP000304953">
    <property type="component" value="Unassembled WGS sequence"/>
</dbReference>
<evidence type="ECO:0000313" key="2">
    <source>
        <dbReference type="Proteomes" id="UP000304953"/>
    </source>
</evidence>
<dbReference type="EMBL" id="SRYA01000021">
    <property type="protein sequence ID" value="TGY96036.1"/>
    <property type="molecule type" value="Genomic_DNA"/>
</dbReference>
<name>A0AC61RWN6_9FIRM</name>
<keyword evidence="1" id="KW-0067">ATP-binding</keyword>
<keyword evidence="1" id="KW-0547">Nucleotide-binding</keyword>
<comment type="caution">
    <text evidence="1">The sequence shown here is derived from an EMBL/GenBank/DDBJ whole genome shotgun (WGS) entry which is preliminary data.</text>
</comment>
<keyword evidence="2" id="KW-1185">Reference proteome</keyword>
<reference evidence="1" key="1">
    <citation type="submission" date="2019-04" db="EMBL/GenBank/DDBJ databases">
        <title>Microbes associate with the intestines of laboratory mice.</title>
        <authorList>
            <person name="Navarre W."/>
            <person name="Wong E."/>
            <person name="Huang K."/>
            <person name="Tropini C."/>
            <person name="Ng K."/>
            <person name="Yu B."/>
        </authorList>
    </citation>
    <scope>NUCLEOTIDE SEQUENCE</scope>
    <source>
        <strain evidence="1">NM01_1-7b</strain>
    </source>
</reference>
<protein>
    <submittedName>
        <fullName evidence="1">ABC transporter ATP-binding protein</fullName>
    </submittedName>
</protein>
<accession>A0AC61RWN6</accession>
<proteinExistence type="predicted"/>